<comment type="similarity">
    <text evidence="1">Belongs to the LysR transcriptional regulatory family.</text>
</comment>
<dbReference type="InterPro" id="IPR058163">
    <property type="entry name" value="LysR-type_TF_proteobact-type"/>
</dbReference>
<accession>A0ABX7WB79</accession>
<dbReference type="PANTHER" id="PTHR30537">
    <property type="entry name" value="HTH-TYPE TRANSCRIPTIONAL REGULATOR"/>
    <property type="match status" value="1"/>
</dbReference>
<dbReference type="InterPro" id="IPR005119">
    <property type="entry name" value="LysR_subst-bd"/>
</dbReference>
<proteinExistence type="inferred from homology"/>
<gene>
    <name evidence="3" type="ORF">HNO51_17090</name>
</gene>
<keyword evidence="4" id="KW-1185">Reference proteome</keyword>
<evidence type="ECO:0000256" key="1">
    <source>
        <dbReference type="ARBA" id="ARBA00009437"/>
    </source>
</evidence>
<organism evidence="3 4">
    <name type="scientific">Billgrantia sulfidoxydans</name>
    <dbReference type="NCBI Taxonomy" id="2733484"/>
    <lineage>
        <taxon>Bacteria</taxon>
        <taxon>Pseudomonadati</taxon>
        <taxon>Pseudomonadota</taxon>
        <taxon>Gammaproteobacteria</taxon>
        <taxon>Oceanospirillales</taxon>
        <taxon>Halomonadaceae</taxon>
        <taxon>Billgrantia</taxon>
    </lineage>
</organism>
<dbReference type="SUPFAM" id="SSF53850">
    <property type="entry name" value="Periplasmic binding protein-like II"/>
    <property type="match status" value="1"/>
</dbReference>
<protein>
    <recommendedName>
        <fullName evidence="2">LysR substrate-binding domain-containing protein</fullName>
    </recommendedName>
</protein>
<feature type="domain" description="LysR substrate-binding" evidence="2">
    <location>
        <begin position="1"/>
        <end position="65"/>
    </location>
</feature>
<evidence type="ECO:0000313" key="3">
    <source>
        <dbReference type="EMBL" id="QTP56249.1"/>
    </source>
</evidence>
<reference evidence="3 4" key="1">
    <citation type="journal article" date="2021" name="Front. Microbiol.">
        <title>Aerobic Denitrification and Heterotrophic Sulfur Oxidation in the Genus Halomonas Revealed by Six Novel Species Characterizations and Genome-Based Analysis.</title>
        <authorList>
            <person name="Wang L."/>
            <person name="Shao Z."/>
        </authorList>
    </citation>
    <scope>NUCLEOTIDE SEQUENCE [LARGE SCALE GENOMIC DNA]</scope>
    <source>
        <strain evidence="3 4">MCCC 1A11059</strain>
    </source>
</reference>
<dbReference type="EMBL" id="CP053381">
    <property type="protein sequence ID" value="QTP56249.1"/>
    <property type="molecule type" value="Genomic_DNA"/>
</dbReference>
<evidence type="ECO:0000259" key="2">
    <source>
        <dbReference type="Pfam" id="PF03466"/>
    </source>
</evidence>
<dbReference type="PANTHER" id="PTHR30537:SF1">
    <property type="entry name" value="HTH-TYPE TRANSCRIPTIONAL REGULATOR PGRR"/>
    <property type="match status" value="1"/>
</dbReference>
<name>A0ABX7WB79_9GAMM</name>
<evidence type="ECO:0000313" key="4">
    <source>
        <dbReference type="Proteomes" id="UP000671868"/>
    </source>
</evidence>
<dbReference type="Proteomes" id="UP000671868">
    <property type="component" value="Chromosome"/>
</dbReference>
<dbReference type="Gene3D" id="3.40.190.290">
    <property type="match status" value="1"/>
</dbReference>
<sequence length="68" mass="7336">MVEAAVDGLGIAYVPEIVASERLASGQLVELLEAWSPPYPGLMLYYPGHRHVPAALRAFIDLLKASDS</sequence>
<dbReference type="Pfam" id="PF03466">
    <property type="entry name" value="LysR_substrate"/>
    <property type="match status" value="1"/>
</dbReference>